<dbReference type="EMBL" id="CP014782">
    <property type="protein sequence ID" value="AQS39165.1"/>
    <property type="molecule type" value="Genomic_DNA"/>
</dbReference>
<dbReference type="KEGG" id="spsw:Sps_04050"/>
<gene>
    <name evidence="1" type="ORF">Sps_04050</name>
</gene>
<keyword evidence="2" id="KW-1185">Reference proteome</keyword>
<name>A0A1S6HUE1_9GAMM</name>
<dbReference type="RefSeq" id="WP_077754102.1">
    <property type="nucleotide sequence ID" value="NZ_CP014782.1"/>
</dbReference>
<dbReference type="AlphaFoldDB" id="A0A1S6HUE1"/>
<evidence type="ECO:0008006" key="3">
    <source>
        <dbReference type="Google" id="ProtNLM"/>
    </source>
</evidence>
<sequence length="196" mass="20813">MTFNLTRLVKAATIVTPLILVGCATGNTPESKKSNARKETNAALQEVYSEHKGAKTAVANSVAFVTCTGSNSYLFALSTGGGVCVLNEKGSISYYRFATGGVGAGIGWKQVAFVQVFMNHDALNRFKEAGFEGQAQAEASAEYEGSGDQASANQSVDVKGVKTYQVNLMGAAAQATVQAYKYWETDFSDDFIEKEG</sequence>
<organism evidence="1 2">
    <name type="scientific">Shewanella psychrophila</name>
    <dbReference type="NCBI Taxonomy" id="225848"/>
    <lineage>
        <taxon>Bacteria</taxon>
        <taxon>Pseudomonadati</taxon>
        <taxon>Pseudomonadota</taxon>
        <taxon>Gammaproteobacteria</taxon>
        <taxon>Alteromonadales</taxon>
        <taxon>Shewanellaceae</taxon>
        <taxon>Shewanella</taxon>
    </lineage>
</organism>
<evidence type="ECO:0000313" key="2">
    <source>
        <dbReference type="Proteomes" id="UP000189545"/>
    </source>
</evidence>
<protein>
    <recommendedName>
        <fullName evidence="3">Ysc84 actin-binding domain-containing protein</fullName>
    </recommendedName>
</protein>
<dbReference type="PROSITE" id="PS51257">
    <property type="entry name" value="PROKAR_LIPOPROTEIN"/>
    <property type="match status" value="1"/>
</dbReference>
<evidence type="ECO:0000313" key="1">
    <source>
        <dbReference type="EMBL" id="AQS39165.1"/>
    </source>
</evidence>
<reference evidence="1 2" key="1">
    <citation type="submission" date="2016-03" db="EMBL/GenBank/DDBJ databases">
        <title>Complete genome sequence of Shewanella psychrophila WP2, a deep sea bacterium isolated from west Pacific sediment.</title>
        <authorList>
            <person name="Xu G."/>
            <person name="Jian H."/>
        </authorList>
    </citation>
    <scope>NUCLEOTIDE SEQUENCE [LARGE SCALE GENOMIC DNA]</scope>
    <source>
        <strain evidence="1 2">WP2</strain>
    </source>
</reference>
<dbReference type="STRING" id="225848.Sps_04050"/>
<accession>A0A1S6HUE1</accession>
<dbReference type="OrthoDB" id="117166at2"/>
<dbReference type="Proteomes" id="UP000189545">
    <property type="component" value="Chromosome"/>
</dbReference>
<proteinExistence type="predicted"/>